<evidence type="ECO:0000313" key="2">
    <source>
        <dbReference type="EMBL" id="MER7180682.1"/>
    </source>
</evidence>
<keyword evidence="3" id="KW-1185">Reference proteome</keyword>
<accession>A0ABV1WVB2</accession>
<evidence type="ECO:0000256" key="1">
    <source>
        <dbReference type="SAM" id="Phobius"/>
    </source>
</evidence>
<protein>
    <submittedName>
        <fullName evidence="2">Uncharacterized protein</fullName>
    </submittedName>
</protein>
<proteinExistence type="predicted"/>
<keyword evidence="1" id="KW-1133">Transmembrane helix</keyword>
<dbReference type="Proteomes" id="UP001474181">
    <property type="component" value="Unassembled WGS sequence"/>
</dbReference>
<reference evidence="2 3" key="1">
    <citation type="submission" date="2024-06" db="EMBL/GenBank/DDBJ databases">
        <title>The Natural Products Discovery Center: Release of the First 8490 Sequenced Strains for Exploring Actinobacteria Biosynthetic Diversity.</title>
        <authorList>
            <person name="Kalkreuter E."/>
            <person name="Kautsar S.A."/>
            <person name="Yang D."/>
            <person name="Bader C.D."/>
            <person name="Teijaro C.N."/>
            <person name="Fluegel L."/>
            <person name="Davis C.M."/>
            <person name="Simpson J.R."/>
            <person name="Lauterbach L."/>
            <person name="Steele A.D."/>
            <person name="Gui C."/>
            <person name="Meng S."/>
            <person name="Li G."/>
            <person name="Viehrig K."/>
            <person name="Ye F."/>
            <person name="Su P."/>
            <person name="Kiefer A.F."/>
            <person name="Nichols A."/>
            <person name="Cepeda A.J."/>
            <person name="Yan W."/>
            <person name="Fan B."/>
            <person name="Jiang Y."/>
            <person name="Adhikari A."/>
            <person name="Zheng C.-J."/>
            <person name="Schuster L."/>
            <person name="Cowan T.M."/>
            <person name="Smanski M.J."/>
            <person name="Chevrette M.G."/>
            <person name="De Carvalho L.P.S."/>
            <person name="Shen B."/>
        </authorList>
    </citation>
    <scope>NUCLEOTIDE SEQUENCE [LARGE SCALE GENOMIC DNA]</scope>
    <source>
        <strain evidence="2 3">NPDC000234</strain>
    </source>
</reference>
<dbReference type="RefSeq" id="WP_350780913.1">
    <property type="nucleotide sequence ID" value="NZ_JBEPEK010000085.1"/>
</dbReference>
<evidence type="ECO:0000313" key="3">
    <source>
        <dbReference type="Proteomes" id="UP001474181"/>
    </source>
</evidence>
<sequence>MDRPGHLDEPGEGLIEVGREITCLSADGTSPLDRGPDERLDRGKAGPIVHDHLAAQQIEGLNSMRALVDGVEPVVPVVLLHVVLAGVAVAAVDLDRQVVRL</sequence>
<keyword evidence="1" id="KW-0472">Membrane</keyword>
<name>A0ABV1WVB2_9ACTN</name>
<keyword evidence="1" id="KW-0812">Transmembrane</keyword>
<organism evidence="2 3">
    <name type="scientific">Streptomyces hyaluromycini</name>
    <dbReference type="NCBI Taxonomy" id="1377993"/>
    <lineage>
        <taxon>Bacteria</taxon>
        <taxon>Bacillati</taxon>
        <taxon>Actinomycetota</taxon>
        <taxon>Actinomycetes</taxon>
        <taxon>Kitasatosporales</taxon>
        <taxon>Streptomycetaceae</taxon>
        <taxon>Streptomyces</taxon>
    </lineage>
</organism>
<comment type="caution">
    <text evidence="2">The sequence shown here is derived from an EMBL/GenBank/DDBJ whole genome shotgun (WGS) entry which is preliminary data.</text>
</comment>
<dbReference type="EMBL" id="JBEPEK010000085">
    <property type="protein sequence ID" value="MER7180682.1"/>
    <property type="molecule type" value="Genomic_DNA"/>
</dbReference>
<feature type="transmembrane region" description="Helical" evidence="1">
    <location>
        <begin position="74"/>
        <end position="94"/>
    </location>
</feature>
<gene>
    <name evidence="2" type="ORF">ABT404_14580</name>
</gene>